<proteinExistence type="predicted"/>
<name>Q7RBX8_PLAYO</name>
<protein>
    <submittedName>
        <fullName evidence="1">Uncharacterized protein</fullName>
    </submittedName>
</protein>
<accession>Q7RBX8</accession>
<dbReference type="EMBL" id="AABL01001984">
    <property type="protein sequence ID" value="EAA18144.1"/>
    <property type="molecule type" value="Genomic_DNA"/>
</dbReference>
<keyword evidence="2" id="KW-1185">Reference proteome</keyword>
<dbReference type="Proteomes" id="UP000008553">
    <property type="component" value="Unassembled WGS sequence"/>
</dbReference>
<dbReference type="PaxDb" id="73239-Q7RBX8"/>
<sequence>MDPRKNKLGRCFKFFKFLINHKKVHPELSEATDRFKKMCKEAYPLATAFQ</sequence>
<reference evidence="1 2" key="1">
    <citation type="journal article" date="2002" name="Nature">
        <title>Genome sequence and comparative analysis of the model rodent malaria parasite Plasmodium yoelii yoelii.</title>
        <authorList>
            <person name="Carlton J.M."/>
            <person name="Angiuoli S.V."/>
            <person name="Suh B.B."/>
            <person name="Kooij T.W."/>
            <person name="Pertea M."/>
            <person name="Silva J.C."/>
            <person name="Ermolaeva M.D."/>
            <person name="Allen J.E."/>
            <person name="Selengut J.D."/>
            <person name="Koo H.L."/>
            <person name="Peterson J.D."/>
            <person name="Pop M."/>
            <person name="Kosack D.S."/>
            <person name="Shumway M.F."/>
            <person name="Bidwell S.L."/>
            <person name="Shallom S.J."/>
            <person name="van Aken S.E."/>
            <person name="Riedmuller S.B."/>
            <person name="Feldblyum T.V."/>
            <person name="Cho J.K."/>
            <person name="Quackenbush J."/>
            <person name="Sedegah M."/>
            <person name="Shoaibi A."/>
            <person name="Cummings L.M."/>
            <person name="Florens L."/>
            <person name="Yates J.R."/>
            <person name="Raine J.D."/>
            <person name="Sinden R.E."/>
            <person name="Harris M.A."/>
            <person name="Cunningham D.A."/>
            <person name="Preiser P.R."/>
            <person name="Bergman L.W."/>
            <person name="Vaidya A.B."/>
            <person name="van Lin L.H."/>
            <person name="Janse C.J."/>
            <person name="Waters A.P."/>
            <person name="Smith H.O."/>
            <person name="White O.R."/>
            <person name="Salzberg S.L."/>
            <person name="Venter J.C."/>
            <person name="Fraser C.M."/>
            <person name="Hoffman S.L."/>
            <person name="Gardner M.J."/>
            <person name="Carucci D.J."/>
        </authorList>
    </citation>
    <scope>NUCLEOTIDE SEQUENCE [LARGE SCALE GENOMIC DNA]</scope>
    <source>
        <strain evidence="1 2">17XNL</strain>
    </source>
</reference>
<evidence type="ECO:0000313" key="1">
    <source>
        <dbReference type="EMBL" id="EAA18144.1"/>
    </source>
</evidence>
<evidence type="ECO:0000313" key="2">
    <source>
        <dbReference type="Proteomes" id="UP000008553"/>
    </source>
</evidence>
<organism evidence="1 2">
    <name type="scientific">Plasmodium yoelii yoelii</name>
    <dbReference type="NCBI Taxonomy" id="73239"/>
    <lineage>
        <taxon>Eukaryota</taxon>
        <taxon>Sar</taxon>
        <taxon>Alveolata</taxon>
        <taxon>Apicomplexa</taxon>
        <taxon>Aconoidasida</taxon>
        <taxon>Haemosporida</taxon>
        <taxon>Plasmodiidae</taxon>
        <taxon>Plasmodium</taxon>
        <taxon>Plasmodium (Vinckeia)</taxon>
    </lineage>
</organism>
<dbReference type="AlphaFoldDB" id="Q7RBX8"/>
<gene>
    <name evidence="1" type="ORF">PY06008</name>
</gene>
<comment type="caution">
    <text evidence="1">The sequence shown here is derived from an EMBL/GenBank/DDBJ whole genome shotgun (WGS) entry which is preliminary data.</text>
</comment>
<dbReference type="InParanoid" id="Q7RBX8"/>